<evidence type="ECO:0000256" key="1">
    <source>
        <dbReference type="SAM" id="MobiDB-lite"/>
    </source>
</evidence>
<name>A0A9P8RRQ5_9PEZI</name>
<proteinExistence type="predicted"/>
<evidence type="ECO:0000313" key="2">
    <source>
        <dbReference type="EMBL" id="KAH0563044.1"/>
    </source>
</evidence>
<reference evidence="2" key="1">
    <citation type="submission" date="2021-03" db="EMBL/GenBank/DDBJ databases">
        <title>Comparative genomics and phylogenomic investigation of the class Geoglossomycetes provide insights into ecological specialization and systematics.</title>
        <authorList>
            <person name="Melie T."/>
            <person name="Pirro S."/>
            <person name="Miller A.N."/>
            <person name="Quandt A."/>
        </authorList>
    </citation>
    <scope>NUCLEOTIDE SEQUENCE</scope>
    <source>
        <strain evidence="2">CAQ_001_2017</strain>
    </source>
</reference>
<keyword evidence="3" id="KW-1185">Reference proteome</keyword>
<gene>
    <name evidence="2" type="ORF">GP486_002390</name>
</gene>
<evidence type="ECO:0000313" key="3">
    <source>
        <dbReference type="Proteomes" id="UP000750711"/>
    </source>
</evidence>
<organism evidence="2 3">
    <name type="scientific">Trichoglossum hirsutum</name>
    <dbReference type="NCBI Taxonomy" id="265104"/>
    <lineage>
        <taxon>Eukaryota</taxon>
        <taxon>Fungi</taxon>
        <taxon>Dikarya</taxon>
        <taxon>Ascomycota</taxon>
        <taxon>Pezizomycotina</taxon>
        <taxon>Geoglossomycetes</taxon>
        <taxon>Geoglossales</taxon>
        <taxon>Geoglossaceae</taxon>
        <taxon>Trichoglossum</taxon>
    </lineage>
</organism>
<protein>
    <submittedName>
        <fullName evidence="2">Uncharacterized protein</fullName>
    </submittedName>
</protein>
<comment type="caution">
    <text evidence="2">The sequence shown here is derived from an EMBL/GenBank/DDBJ whole genome shotgun (WGS) entry which is preliminary data.</text>
</comment>
<accession>A0A9P8RRQ5</accession>
<dbReference type="EMBL" id="JAGHQM010000262">
    <property type="protein sequence ID" value="KAH0563044.1"/>
    <property type="molecule type" value="Genomic_DNA"/>
</dbReference>
<feature type="region of interest" description="Disordered" evidence="1">
    <location>
        <begin position="187"/>
        <end position="207"/>
    </location>
</feature>
<dbReference type="Proteomes" id="UP000750711">
    <property type="component" value="Unassembled WGS sequence"/>
</dbReference>
<sequence>MSGLAKEYAVCILVRLTIDKCIMESGELQVRIEDAVASLVSSISEEQRELVALAFFFNDSSYLTLPEDDLLELRRITRELEKPEFSIDNNTDYIRIASLISILDICIDNGASPSRLDKDQETMFNIDIDNLARKLKSMFTKIVDTGASYMARTEAKEVLERVHYRLVFAVRTKERLKKSIFQSTTGIDMDNRSKPQSTMTKFLSRGP</sequence>
<dbReference type="AlphaFoldDB" id="A0A9P8RRQ5"/>